<evidence type="ECO:0000259" key="5">
    <source>
        <dbReference type="PROSITE" id="PS50072"/>
    </source>
</evidence>
<evidence type="ECO:0000256" key="2">
    <source>
        <dbReference type="ARBA" id="ARBA00023110"/>
    </source>
</evidence>
<dbReference type="RefSeq" id="WP_011526249.1">
    <property type="nucleotide sequence ID" value="NC_008011.1"/>
</dbReference>
<sequence>MKKLIASFFTLSCILSFFFLKDVQSGELPKVLVKTNYGTFTIEVDTQKAPKTAGNFLFYVKSGFYNKTIFHRVIDGFMIQGGGFTENMEEKKPIKKPIQNEAANGLLNKKYTISMARTNDPHSATTQFFINVEDNKALNYKAPTPSGYGYTVFGQVISGQNIVDLIKQVPTHTVGMHNDVPIVPVIIESMVIIPAEEKTKDK</sequence>
<keyword evidence="2 4" id="KW-0697">Rotamase</keyword>
<dbReference type="KEGG" id="lip:LI0167"/>
<name>Q1MS03_LAWIP</name>
<keyword evidence="4" id="KW-0732">Signal</keyword>
<evidence type="ECO:0000313" key="7">
    <source>
        <dbReference type="Proteomes" id="UP000002430"/>
    </source>
</evidence>
<gene>
    <name evidence="6" type="ordered locus">LI0167</name>
</gene>
<dbReference type="CDD" id="cd01920">
    <property type="entry name" value="cyclophilin_EcCYP_like"/>
    <property type="match status" value="1"/>
</dbReference>
<dbReference type="PROSITE" id="PS00170">
    <property type="entry name" value="CSA_PPIASE_1"/>
    <property type="match status" value="1"/>
</dbReference>
<organism evidence="6 7">
    <name type="scientific">Lawsonia intracellularis (strain PHE/MN1-00)</name>
    <dbReference type="NCBI Taxonomy" id="363253"/>
    <lineage>
        <taxon>Bacteria</taxon>
        <taxon>Pseudomonadati</taxon>
        <taxon>Thermodesulfobacteriota</taxon>
        <taxon>Desulfovibrionia</taxon>
        <taxon>Desulfovibrionales</taxon>
        <taxon>Desulfovibrionaceae</taxon>
        <taxon>Lawsonia</taxon>
    </lineage>
</organism>
<dbReference type="InterPro" id="IPR020892">
    <property type="entry name" value="Cyclophilin-type_PPIase_CS"/>
</dbReference>
<dbReference type="AlphaFoldDB" id="Q1MS03"/>
<proteinExistence type="inferred from homology"/>
<comment type="function">
    <text evidence="4">PPIases accelerate the folding of proteins. It catalyzes the cis-trans isomerization of proline imidic peptide bonds in oligopeptides.</text>
</comment>
<dbReference type="GO" id="GO:0003755">
    <property type="term" value="F:peptidyl-prolyl cis-trans isomerase activity"/>
    <property type="evidence" value="ECO:0007669"/>
    <property type="project" value="UniProtKB-UniRule"/>
</dbReference>
<dbReference type="PROSITE" id="PS50072">
    <property type="entry name" value="CSA_PPIASE_2"/>
    <property type="match status" value="1"/>
</dbReference>
<evidence type="ECO:0000256" key="3">
    <source>
        <dbReference type="ARBA" id="ARBA00023235"/>
    </source>
</evidence>
<keyword evidence="7" id="KW-1185">Reference proteome</keyword>
<comment type="catalytic activity">
    <reaction evidence="4">
        <text>[protein]-peptidylproline (omega=180) = [protein]-peptidylproline (omega=0)</text>
        <dbReference type="Rhea" id="RHEA:16237"/>
        <dbReference type="Rhea" id="RHEA-COMP:10747"/>
        <dbReference type="Rhea" id="RHEA-COMP:10748"/>
        <dbReference type="ChEBI" id="CHEBI:83833"/>
        <dbReference type="ChEBI" id="CHEBI:83834"/>
        <dbReference type="EC" id="5.2.1.8"/>
    </reaction>
</comment>
<dbReference type="OrthoDB" id="9807797at2"/>
<dbReference type="InterPro" id="IPR044665">
    <property type="entry name" value="E_coli_cyclophilin_A-like"/>
</dbReference>
<evidence type="ECO:0000256" key="4">
    <source>
        <dbReference type="RuleBase" id="RU363019"/>
    </source>
</evidence>
<evidence type="ECO:0000313" key="6">
    <source>
        <dbReference type="EMBL" id="CAJ54223.1"/>
    </source>
</evidence>
<feature type="signal peptide" evidence="4">
    <location>
        <begin position="1"/>
        <end position="21"/>
    </location>
</feature>
<dbReference type="SUPFAM" id="SSF50891">
    <property type="entry name" value="Cyclophilin-like"/>
    <property type="match status" value="1"/>
</dbReference>
<dbReference type="Proteomes" id="UP000002430">
    <property type="component" value="Chromosome"/>
</dbReference>
<accession>Q1MS03</accession>
<reference evidence="6 7" key="1">
    <citation type="submission" date="2005-11" db="EMBL/GenBank/DDBJ databases">
        <title>The complete genome sequence of Lawsonia intracellularis: the causative agent of proliferative enteropathy.</title>
        <authorList>
            <person name="Kaur K."/>
            <person name="Zhang Q."/>
            <person name="Beckler D."/>
            <person name="Munir S."/>
            <person name="Li L."/>
            <person name="Kinsley K."/>
            <person name="Herron L."/>
            <person name="Peterson A."/>
            <person name="May B."/>
            <person name="Singh S."/>
            <person name="Gebhart C."/>
            <person name="Kapur V."/>
        </authorList>
    </citation>
    <scope>NUCLEOTIDE SEQUENCE [LARGE SCALE GENOMIC DNA]</scope>
    <source>
        <strain evidence="6 7">PHE/MN1-00</strain>
    </source>
</reference>
<keyword evidence="3 4" id="KW-0413">Isomerase</keyword>
<evidence type="ECO:0000256" key="1">
    <source>
        <dbReference type="ARBA" id="ARBA00007365"/>
    </source>
</evidence>
<protein>
    <recommendedName>
        <fullName evidence="4">Peptidyl-prolyl cis-trans isomerase</fullName>
        <shortName evidence="4">PPIase</shortName>
        <ecNumber evidence="4">5.2.1.8</ecNumber>
    </recommendedName>
</protein>
<dbReference type="PANTHER" id="PTHR43246">
    <property type="entry name" value="PEPTIDYL-PROLYL CIS-TRANS ISOMERASE CYP38, CHLOROPLASTIC"/>
    <property type="match status" value="1"/>
</dbReference>
<comment type="similarity">
    <text evidence="1 4">Belongs to the cyclophilin-type PPIase family.</text>
</comment>
<dbReference type="EMBL" id="AM180252">
    <property type="protein sequence ID" value="CAJ54223.1"/>
    <property type="molecule type" value="Genomic_DNA"/>
</dbReference>
<dbReference type="STRING" id="363253.LI0167"/>
<dbReference type="Pfam" id="PF00160">
    <property type="entry name" value="Pro_isomerase"/>
    <property type="match status" value="1"/>
</dbReference>
<dbReference type="PRINTS" id="PR00153">
    <property type="entry name" value="CSAPPISMRASE"/>
</dbReference>
<dbReference type="EC" id="5.2.1.8" evidence="4"/>
<dbReference type="InterPro" id="IPR002130">
    <property type="entry name" value="Cyclophilin-type_PPIase_dom"/>
</dbReference>
<dbReference type="GO" id="GO:0006457">
    <property type="term" value="P:protein folding"/>
    <property type="evidence" value="ECO:0007669"/>
    <property type="project" value="InterPro"/>
</dbReference>
<dbReference type="HOGENOM" id="CLU_012062_16_9_7"/>
<feature type="chain" id="PRO_5006528627" description="Peptidyl-prolyl cis-trans isomerase" evidence="4">
    <location>
        <begin position="22"/>
        <end position="202"/>
    </location>
</feature>
<dbReference type="Gene3D" id="2.40.100.10">
    <property type="entry name" value="Cyclophilin-like"/>
    <property type="match status" value="1"/>
</dbReference>
<feature type="domain" description="PPIase cyclophilin-type" evidence="5">
    <location>
        <begin position="35"/>
        <end position="192"/>
    </location>
</feature>
<dbReference type="InterPro" id="IPR029000">
    <property type="entry name" value="Cyclophilin-like_dom_sf"/>
</dbReference>
<dbReference type="eggNOG" id="COG0652">
    <property type="taxonomic scope" value="Bacteria"/>
</dbReference>